<evidence type="ECO:0000256" key="4">
    <source>
        <dbReference type="ARBA" id="ARBA00022723"/>
    </source>
</evidence>
<dbReference type="OrthoDB" id="1470350at2759"/>
<evidence type="ECO:0000256" key="1">
    <source>
        <dbReference type="ARBA" id="ARBA00001971"/>
    </source>
</evidence>
<keyword evidence="5 6" id="KW-0408">Iron</keyword>
<evidence type="ECO:0000256" key="5">
    <source>
        <dbReference type="ARBA" id="ARBA00023004"/>
    </source>
</evidence>
<dbReference type="InterPro" id="IPR001128">
    <property type="entry name" value="Cyt_P450"/>
</dbReference>
<evidence type="ECO:0000256" key="2">
    <source>
        <dbReference type="ARBA" id="ARBA00010617"/>
    </source>
</evidence>
<dbReference type="InterPro" id="IPR002401">
    <property type="entry name" value="Cyt_P450_E_grp-I"/>
</dbReference>
<keyword evidence="7" id="KW-0560">Oxidoreductase</keyword>
<keyword evidence="3 6" id="KW-0349">Heme</keyword>
<dbReference type="STRING" id="708187.A0A1Q8RRY6"/>
<dbReference type="PANTHER" id="PTHR24305">
    <property type="entry name" value="CYTOCHROME P450"/>
    <property type="match status" value="1"/>
</dbReference>
<dbReference type="PRINTS" id="PR00385">
    <property type="entry name" value="P450"/>
</dbReference>
<dbReference type="GO" id="GO:0005506">
    <property type="term" value="F:iron ion binding"/>
    <property type="evidence" value="ECO:0007669"/>
    <property type="project" value="InterPro"/>
</dbReference>
<evidence type="ECO:0000256" key="6">
    <source>
        <dbReference type="PIRSR" id="PIRSR602401-1"/>
    </source>
</evidence>
<keyword evidence="10" id="KW-1185">Reference proteome</keyword>
<dbReference type="Gene3D" id="1.10.630.10">
    <property type="entry name" value="Cytochrome P450"/>
    <property type="match status" value="1"/>
</dbReference>
<feature type="binding site" description="axial binding residue" evidence="6">
    <location>
        <position position="476"/>
    </location>
    <ligand>
        <name>heme</name>
        <dbReference type="ChEBI" id="CHEBI:30413"/>
    </ligand>
    <ligandPart>
        <name>Fe</name>
        <dbReference type="ChEBI" id="CHEBI:18248"/>
    </ligandPart>
</feature>
<comment type="similarity">
    <text evidence="2 7">Belongs to the cytochrome P450 family.</text>
</comment>
<gene>
    <name evidence="9" type="ORF">CCHL11_04540</name>
</gene>
<dbReference type="CDD" id="cd11058">
    <property type="entry name" value="CYP60B-like"/>
    <property type="match status" value="1"/>
</dbReference>
<dbReference type="Pfam" id="PF00067">
    <property type="entry name" value="p450"/>
    <property type="match status" value="2"/>
</dbReference>
<name>A0A1Q8RRY6_9PEZI</name>
<reference evidence="9 10" key="1">
    <citation type="submission" date="2016-11" db="EMBL/GenBank/DDBJ databases">
        <title>Draft Genome Assembly of Colletotrichum chlorophyti a pathogen of herbaceous plants.</title>
        <authorList>
            <person name="Gan P."/>
            <person name="Narusaka M."/>
            <person name="Tsushima A."/>
            <person name="Narusaka Y."/>
            <person name="Takano Y."/>
            <person name="Shirasu K."/>
        </authorList>
    </citation>
    <scope>NUCLEOTIDE SEQUENCE [LARGE SCALE GENOMIC DNA]</scope>
    <source>
        <strain evidence="9 10">NTL11</strain>
    </source>
</reference>
<dbReference type="PANTHER" id="PTHR24305:SF210">
    <property type="entry name" value="CYTOCHROME P450 MONOOXYGENASE ASQL-RELATED"/>
    <property type="match status" value="1"/>
</dbReference>
<keyword evidence="7 9" id="KW-0503">Monooxygenase</keyword>
<dbReference type="SUPFAM" id="SSF48264">
    <property type="entry name" value="Cytochrome P450"/>
    <property type="match status" value="1"/>
</dbReference>
<sequence length="533" mass="59846">MLSLASSIGLAGLVIACWLLTIAILHVIHNLFFHPLSKYPGPRLAAITPLVHHYHFVAGDAVVWLDRLHKKYGEVVRIEPGRLSYIATQAWKDIYGHATATRKANSKEGKNSKNLFSNGTYSISSAHGPEHQRLRKIFSSAFSDRAITKQEPMLLLYTRQLVDLVHRKIAEVGSSADSVILDAVSLFNFATFDIMADLAFGESLGCLEKGGSNAWVDAVQVNFKSMIVKARLRPYPALLYAWQMFQPAQDKKAAALHVQSSHDRVTKRLEKGPDARDDIWGLVLRAERPNALTRTEMNNNANNFMIVGTETSATALSALTYLLVKNPEKLQRLVKEVRSVDGTGQLKGDVVRDMSYLQACLSECLRLHPPVPTGGTRVIGQDGNTILGQFVPEEVGSVALCLLRPCSQSDSWVIPLLIVTRLSIATWTAFRSPIYWKDGDKFVPERWIPGERGYEEYHAYDKQSVFQVFGTGPRACIGKNLAYQEMRLLYANFLYNFDIELCPESDGWMETQKCWTLWFKDQLRIRVSARKAD</sequence>
<evidence type="ECO:0000313" key="10">
    <source>
        <dbReference type="Proteomes" id="UP000186583"/>
    </source>
</evidence>
<dbReference type="GO" id="GO:0020037">
    <property type="term" value="F:heme binding"/>
    <property type="evidence" value="ECO:0007669"/>
    <property type="project" value="InterPro"/>
</dbReference>
<protein>
    <submittedName>
        <fullName evidence="9">Putative sterigmatocystin biosynthesis P450 monooxygenase stcF-like protein 2</fullName>
    </submittedName>
</protein>
<feature type="transmembrane region" description="Helical" evidence="8">
    <location>
        <begin position="7"/>
        <end position="28"/>
    </location>
</feature>
<dbReference type="InterPro" id="IPR050121">
    <property type="entry name" value="Cytochrome_P450_monoxygenase"/>
</dbReference>
<evidence type="ECO:0000256" key="8">
    <source>
        <dbReference type="SAM" id="Phobius"/>
    </source>
</evidence>
<dbReference type="PRINTS" id="PR00463">
    <property type="entry name" value="EP450I"/>
</dbReference>
<keyword evidence="8" id="KW-1133">Transmembrane helix</keyword>
<dbReference type="InterPro" id="IPR017972">
    <property type="entry name" value="Cyt_P450_CS"/>
</dbReference>
<comment type="caution">
    <text evidence="9">The sequence shown here is derived from an EMBL/GenBank/DDBJ whole genome shotgun (WGS) entry which is preliminary data.</text>
</comment>
<dbReference type="PROSITE" id="PS00086">
    <property type="entry name" value="CYTOCHROME_P450"/>
    <property type="match status" value="1"/>
</dbReference>
<comment type="cofactor">
    <cofactor evidence="1 6">
        <name>heme</name>
        <dbReference type="ChEBI" id="CHEBI:30413"/>
    </cofactor>
</comment>
<dbReference type="AlphaFoldDB" id="A0A1Q8RRY6"/>
<organism evidence="9 10">
    <name type="scientific">Colletotrichum chlorophyti</name>
    <dbReference type="NCBI Taxonomy" id="708187"/>
    <lineage>
        <taxon>Eukaryota</taxon>
        <taxon>Fungi</taxon>
        <taxon>Dikarya</taxon>
        <taxon>Ascomycota</taxon>
        <taxon>Pezizomycotina</taxon>
        <taxon>Sordariomycetes</taxon>
        <taxon>Hypocreomycetidae</taxon>
        <taxon>Glomerellales</taxon>
        <taxon>Glomerellaceae</taxon>
        <taxon>Colletotrichum</taxon>
    </lineage>
</organism>
<proteinExistence type="inferred from homology"/>
<dbReference type="GO" id="GO:0004497">
    <property type="term" value="F:monooxygenase activity"/>
    <property type="evidence" value="ECO:0007669"/>
    <property type="project" value="UniProtKB-KW"/>
</dbReference>
<accession>A0A1Q8RRY6</accession>
<evidence type="ECO:0000256" key="3">
    <source>
        <dbReference type="ARBA" id="ARBA00022617"/>
    </source>
</evidence>
<evidence type="ECO:0000313" key="9">
    <source>
        <dbReference type="EMBL" id="OLN86943.1"/>
    </source>
</evidence>
<dbReference type="GO" id="GO:0016705">
    <property type="term" value="F:oxidoreductase activity, acting on paired donors, with incorporation or reduction of molecular oxygen"/>
    <property type="evidence" value="ECO:0007669"/>
    <property type="project" value="InterPro"/>
</dbReference>
<keyword evidence="8" id="KW-0472">Membrane</keyword>
<keyword evidence="4 6" id="KW-0479">Metal-binding</keyword>
<dbReference type="Proteomes" id="UP000186583">
    <property type="component" value="Unassembled WGS sequence"/>
</dbReference>
<keyword evidence="8" id="KW-0812">Transmembrane</keyword>
<evidence type="ECO:0000256" key="7">
    <source>
        <dbReference type="RuleBase" id="RU000461"/>
    </source>
</evidence>
<dbReference type="InterPro" id="IPR036396">
    <property type="entry name" value="Cyt_P450_sf"/>
</dbReference>
<dbReference type="EMBL" id="MPGH01000108">
    <property type="protein sequence ID" value="OLN86943.1"/>
    <property type="molecule type" value="Genomic_DNA"/>
</dbReference>